<dbReference type="AlphaFoldDB" id="A0A7X0D3N3"/>
<feature type="signal peptide" evidence="2">
    <location>
        <begin position="1"/>
        <end position="19"/>
    </location>
</feature>
<feature type="chain" id="PRO_5038797674" description="DUF3558 domain-containing protein" evidence="2">
    <location>
        <begin position="20"/>
        <end position="233"/>
    </location>
</feature>
<evidence type="ECO:0000313" key="4">
    <source>
        <dbReference type="Proteomes" id="UP000546642"/>
    </source>
</evidence>
<evidence type="ECO:0008006" key="5">
    <source>
        <dbReference type="Google" id="ProtNLM"/>
    </source>
</evidence>
<dbReference type="EMBL" id="JACHDS010000001">
    <property type="protein sequence ID" value="MBB6170387.1"/>
    <property type="molecule type" value="Genomic_DNA"/>
</dbReference>
<evidence type="ECO:0000313" key="3">
    <source>
        <dbReference type="EMBL" id="MBB6170387.1"/>
    </source>
</evidence>
<comment type="caution">
    <text evidence="3">The sequence shown here is derived from an EMBL/GenBank/DDBJ whole genome shotgun (WGS) entry which is preliminary data.</text>
</comment>
<evidence type="ECO:0000256" key="2">
    <source>
        <dbReference type="SAM" id="SignalP"/>
    </source>
</evidence>
<sequence>MSDTSGSTRSRVRSFPALAAAVTALTLVVAGCGGGDAPEENGEASGPQPDETYSGVVAAAEAPAPDGFTAETFEKIRIDVPDGWATEESGDMLCMRPPGESECGYGSIQVLPKVAKNDPNKWPTKGTAYNKDGGWASETGTCRSLNTWEDGDVEAKQAKLQSWDGDGTVKLADDLKANHRVWTVTCENGDTFEVRLWLLPTSDVAVYAWSVDAQYAAVYDKVAESMNTEKYKR</sequence>
<name>A0A7X0D3N3_9ACTN</name>
<organism evidence="3 4">
    <name type="scientific">Nocardiopsis mwathae</name>
    <dbReference type="NCBI Taxonomy" id="1472723"/>
    <lineage>
        <taxon>Bacteria</taxon>
        <taxon>Bacillati</taxon>
        <taxon>Actinomycetota</taxon>
        <taxon>Actinomycetes</taxon>
        <taxon>Streptosporangiales</taxon>
        <taxon>Nocardiopsidaceae</taxon>
        <taxon>Nocardiopsis</taxon>
    </lineage>
</organism>
<feature type="region of interest" description="Disordered" evidence="1">
    <location>
        <begin position="31"/>
        <end position="53"/>
    </location>
</feature>
<dbReference type="RefSeq" id="WP_184073005.1">
    <property type="nucleotide sequence ID" value="NZ_JACHDS010000001.1"/>
</dbReference>
<accession>A0A7X0D3N3</accession>
<keyword evidence="4" id="KW-1185">Reference proteome</keyword>
<protein>
    <recommendedName>
        <fullName evidence="5">DUF3558 domain-containing protein</fullName>
    </recommendedName>
</protein>
<dbReference type="Proteomes" id="UP000546642">
    <property type="component" value="Unassembled WGS sequence"/>
</dbReference>
<keyword evidence="2" id="KW-0732">Signal</keyword>
<gene>
    <name evidence="3" type="ORF">HNR23_000447</name>
</gene>
<evidence type="ECO:0000256" key="1">
    <source>
        <dbReference type="SAM" id="MobiDB-lite"/>
    </source>
</evidence>
<reference evidence="3 4" key="1">
    <citation type="submission" date="2020-08" db="EMBL/GenBank/DDBJ databases">
        <title>Sequencing the genomes of 1000 actinobacteria strains.</title>
        <authorList>
            <person name="Klenk H.-P."/>
        </authorList>
    </citation>
    <scope>NUCLEOTIDE SEQUENCE [LARGE SCALE GENOMIC DNA]</scope>
    <source>
        <strain evidence="3 4">DSM 46659</strain>
    </source>
</reference>
<proteinExistence type="predicted"/>